<dbReference type="EMBL" id="UZAK01035745">
    <property type="protein sequence ID" value="VDP51983.1"/>
    <property type="molecule type" value="Genomic_DNA"/>
</dbReference>
<protein>
    <submittedName>
        <fullName evidence="3">TSL-kinase interacting protein 1-like</fullName>
    </submittedName>
</protein>
<evidence type="ECO:0000313" key="1">
    <source>
        <dbReference type="EMBL" id="VDP51983.1"/>
    </source>
</evidence>
<proteinExistence type="predicted"/>
<keyword evidence="2" id="KW-1185">Reference proteome</keyword>
<dbReference type="AlphaFoldDB" id="A0A183KE26"/>
<accession>A0A183KE26</accession>
<reference evidence="1 2" key="2">
    <citation type="submission" date="2018-11" db="EMBL/GenBank/DDBJ databases">
        <authorList>
            <consortium name="Pathogen Informatics"/>
        </authorList>
    </citation>
    <scope>NUCLEOTIDE SEQUENCE [LARGE SCALE GENOMIC DNA]</scope>
    <source>
        <strain evidence="1">Dakar</strain>
        <strain evidence="2">Dakar, Senegal</strain>
    </source>
</reference>
<name>A0A183KE26_9TREM</name>
<evidence type="ECO:0000313" key="3">
    <source>
        <dbReference type="WBParaSite" id="SCUD_0001327201-mRNA-1"/>
    </source>
</evidence>
<sequence length="130" mass="14828">MGPELHCSRFQCHQLLKRLVHVGRRKLENFERHSPGKLLNRHLLCKALSTWKAMPSSQNSHNCWSAIEPTCSISFDWDEDSEFISVRNLTVSNTSYCDLLSNTTVDSVDEDVISSDHHYASPILVLDSNQ</sequence>
<dbReference type="Proteomes" id="UP000279833">
    <property type="component" value="Unassembled WGS sequence"/>
</dbReference>
<dbReference type="OrthoDB" id="6237947at2759"/>
<dbReference type="WBParaSite" id="SCUD_0001327201-mRNA-1">
    <property type="protein sequence ID" value="SCUD_0001327201-mRNA-1"/>
    <property type="gene ID" value="SCUD_0001327201"/>
</dbReference>
<reference evidence="3" key="1">
    <citation type="submission" date="2016-06" db="UniProtKB">
        <authorList>
            <consortium name="WormBaseParasite"/>
        </authorList>
    </citation>
    <scope>IDENTIFICATION</scope>
</reference>
<organism evidence="3">
    <name type="scientific">Schistosoma curassoni</name>
    <dbReference type="NCBI Taxonomy" id="6186"/>
    <lineage>
        <taxon>Eukaryota</taxon>
        <taxon>Metazoa</taxon>
        <taxon>Spiralia</taxon>
        <taxon>Lophotrochozoa</taxon>
        <taxon>Platyhelminthes</taxon>
        <taxon>Trematoda</taxon>
        <taxon>Digenea</taxon>
        <taxon>Strigeidida</taxon>
        <taxon>Schistosomatoidea</taxon>
        <taxon>Schistosomatidae</taxon>
        <taxon>Schistosoma</taxon>
    </lineage>
</organism>
<gene>
    <name evidence="1" type="ORF">SCUD_LOCUS13269</name>
</gene>
<evidence type="ECO:0000313" key="2">
    <source>
        <dbReference type="Proteomes" id="UP000279833"/>
    </source>
</evidence>